<dbReference type="SUPFAM" id="SSF53300">
    <property type="entry name" value="vWA-like"/>
    <property type="match status" value="1"/>
</dbReference>
<dbReference type="Gene3D" id="3.40.50.410">
    <property type="entry name" value="von Willebrand factor, type A domain"/>
    <property type="match status" value="1"/>
</dbReference>
<protein>
    <recommendedName>
        <fullName evidence="3">Type IV pilus assembly protein PilY1</fullName>
    </recommendedName>
</protein>
<evidence type="ECO:0000313" key="2">
    <source>
        <dbReference type="Proteomes" id="UP000219036"/>
    </source>
</evidence>
<evidence type="ECO:0008006" key="3">
    <source>
        <dbReference type="Google" id="ProtNLM"/>
    </source>
</evidence>
<sequence>MKALKRTVILLIAITAVLMIGKPSRAEMANYCATPPFLSTSVPPNILFVIDKSGSMSWAAYADDYTGEEEGYFIPDKAYRYDFDIYAWVETSDTPQNGCPSTIYLNRVYTGSCLNYRLMRRVDLLRWAITGGRPRGCDSIDSASCDPDLACTGDTCILDSYGSYSDVQVPKSRIRGILQIFEDQENRPRFGAIFYSSSIYDHKVYIGDYLDGQIADPDHPYTYLKRAINYVDPGGGTGTAPAMWEAYDYFKQSNDHFYDNGFDIDPGTYKDPNYICDYKGEDCIPAPCAKNFVILASDGQWNRGGYPISGTCEIDTGFENNSADPVVPAYQMHVQILRQLASSSGNVFDISVDGVFALGLFLGGTGEQSLKNVAVYGSFNRDKVWPDGTDSDSSLWNGSGTQYPWDTCEMDDCCIGDNCGRGSACTPLPPSSPDWDKNGDGEPDSFLNAKNALEIKRHLTKFIRYILMRTASGTSLSILAEKRKSGAVVSQAVFYPRKNFGDYEVTWVGSMFNYWALNTRRAQNLREDSYANLYLDIYSTTESMYDHILEFLVNNQGELNILRIRGNPDGTAKLDDSVCPSYTSASSCNASNYCVWDSVRSSCILNLQKTSTYCAGITGITDCNNDQYCTYSYINEKCLIDLSAAYDVIDTKSFLDELSTLWNAGEKLRITSSDSRNIYGVVEDGTAAEAFTAANAGDFDGALGSSDFPECLKTDDGSPDYEKLIEYIRGEDFPGCRSRATGIDNTIWKLGDIIYSTPKAVIYSDKGYSVIFVGANDGMLHAFKAGYLSKDGLSANQAVKLCGDKNKCSASDLGRTELGEELWAFIPRNVMPYLRYLANPDYCHLYFVDLRPYVIKTDYDSDDQEETILIGGMRLGGGCGCTGSDCVTPPSDTCSDPTDASSCIGYSSYFALDITDPENPVFLWEFSHPDLGLSYSGPAHLQYEGNHYIMFVSGPTDPDGNAGLPLKIFVLKLNNQFKYSDSDVYVIEPSGFDNTFGGRLFTEGIDYNEDGNTDMVVFGISKKTGTVWEGNVVGLKINDTDPNNWEFIKIFNSAIEPITTKVEYMKCFGMNYIYFGTGRWFYKMDEPGQNANDREAIYGIRIDGCLTGSNCNVNSAHNVQSACEELENGTSTVAWMLSEDLLAKDDRYFKERSITDPTMVPRENIVIFTTMQPTADICGYGGRTRVWALNCATGAYAGEACPGTGSYATNIPSGTIYLQASGANIIKIKGLSGPSDWIRYTPPDTASQYVPPTGFLRGEILLWYEK</sequence>
<dbReference type="AlphaFoldDB" id="A0A285NV96"/>
<evidence type="ECO:0000313" key="1">
    <source>
        <dbReference type="EMBL" id="SNZ11581.1"/>
    </source>
</evidence>
<dbReference type="RefSeq" id="WP_097001223.1">
    <property type="nucleotide sequence ID" value="NZ_OBEI01000015.1"/>
</dbReference>
<dbReference type="OrthoDB" id="7156875at2"/>
<dbReference type="EMBL" id="OBEI01000015">
    <property type="protein sequence ID" value="SNZ11581.1"/>
    <property type="molecule type" value="Genomic_DNA"/>
</dbReference>
<reference evidence="2" key="1">
    <citation type="submission" date="2017-09" db="EMBL/GenBank/DDBJ databases">
        <authorList>
            <person name="Varghese N."/>
            <person name="Submissions S."/>
        </authorList>
    </citation>
    <scope>NUCLEOTIDE SEQUENCE [LARGE SCALE GENOMIC DNA]</scope>
    <source>
        <strain evidence="2">DSM 15103</strain>
    </source>
</reference>
<dbReference type="InterPro" id="IPR036465">
    <property type="entry name" value="vWFA_dom_sf"/>
</dbReference>
<dbReference type="Proteomes" id="UP000219036">
    <property type="component" value="Unassembled WGS sequence"/>
</dbReference>
<keyword evidence="2" id="KW-1185">Reference proteome</keyword>
<proteinExistence type="predicted"/>
<organism evidence="1 2">
    <name type="scientific">Persephonella hydrogeniphila</name>
    <dbReference type="NCBI Taxonomy" id="198703"/>
    <lineage>
        <taxon>Bacteria</taxon>
        <taxon>Pseudomonadati</taxon>
        <taxon>Aquificota</taxon>
        <taxon>Aquificia</taxon>
        <taxon>Aquificales</taxon>
        <taxon>Hydrogenothermaceae</taxon>
        <taxon>Persephonella</taxon>
    </lineage>
</organism>
<accession>A0A285NV96</accession>
<gene>
    <name evidence="1" type="ORF">SAMN06265182_2084</name>
</gene>
<name>A0A285NV96_9AQUI</name>